<feature type="transmembrane region" description="Helical" evidence="11">
    <location>
        <begin position="1203"/>
        <end position="1227"/>
    </location>
</feature>
<evidence type="ECO:0000259" key="12">
    <source>
        <dbReference type="PROSITE" id="PS50893"/>
    </source>
</evidence>
<evidence type="ECO:0000256" key="2">
    <source>
        <dbReference type="ARBA" id="ARBA00008869"/>
    </source>
</evidence>
<dbReference type="CDD" id="cd03263">
    <property type="entry name" value="ABC_subfamily_A"/>
    <property type="match status" value="2"/>
</dbReference>
<dbReference type="GO" id="GO:0005319">
    <property type="term" value="F:lipid transporter activity"/>
    <property type="evidence" value="ECO:0007669"/>
    <property type="project" value="TreeGrafter"/>
</dbReference>
<feature type="transmembrane region" description="Helical" evidence="11">
    <location>
        <begin position="1018"/>
        <end position="1041"/>
    </location>
</feature>
<feature type="transmembrane region" description="Helical" evidence="11">
    <location>
        <begin position="424"/>
        <end position="448"/>
    </location>
</feature>
<gene>
    <name evidence="13" type="ORF">LMH87_008406</name>
</gene>
<dbReference type="GO" id="GO:0016020">
    <property type="term" value="C:membrane"/>
    <property type="evidence" value="ECO:0007669"/>
    <property type="project" value="UniProtKB-SubCell"/>
</dbReference>
<feature type="domain" description="ABC transporter" evidence="12">
    <location>
        <begin position="1270"/>
        <end position="1493"/>
    </location>
</feature>
<evidence type="ECO:0000256" key="3">
    <source>
        <dbReference type="ARBA" id="ARBA00022448"/>
    </source>
</evidence>
<dbReference type="InterPro" id="IPR003593">
    <property type="entry name" value="AAA+_ATPase"/>
</dbReference>
<sequence>MAAPSSSVNTGSSRQLLALIQKNILLTVFRRPLGFLLMFYGFPLASLALLLAIPSFLNSSGNFGVSSPQPIKDLASALDRQLVIIKPPNLGPDIDRVVETLIKPLDKNKVVVLDSELDLLTVCLADAAGVSNCFASVGFIDSPETKGTSPKSATGSNHTWQYTLRVDPAKSDTKFNVFTHNTDTEKTLLPLQLAVDNAITNRHDQPSSIGFTSSDKKRKEEFDKKLNLALMGKIYGFALFACFYTIIFRYVTLVTTERDSGMSQLVDSMGGRLAPAMRALGWLITIDVITLPCYILFGVLYWRIAFPSSSLALLVGWQILLGLAVNGSVAFAAAFFTKARLSAIYVIGAFLLLSVAAQAYGFQLNPLPQPAGAYILALLFTSSNALFFTQQMILWQYDSLPATITDLPKPNMGLNSYSYKMTQATMLGLLGLQIVIFPLLAIATEYYMHGISFKSRTFKMDSNKSNGLAVQTFDLKKTYRLGFLKGRPVAAVDGINIHGYQSQILCLAGPNGSGKTTTLHMIAGLIAPTEGSVSIDAEPSQIGICPQRNIFWPELTVGEHVRIWSRIKGGRESEEQLTAVIHSCDLAAKVERQAKTLSGGQKRKLQLACMFVGHSTVCLIDECTSGLDPLSRRAIWEILLHQRAKRTIVFTTHFLDEVDVLADHMVILSKGKVKCQGAVAELKGRYGNGYQVTVANTTHSVETEYPCHVHQDRLVYRVPDSLTAATLSSTFAAAGITDIALSGPQIEDVFLNVAEDAELENATAESLSSLEPFKLAPSRSISFWSQVGALYRKRWTVLWRFWWPYFYVLALPIIIIPCLNSFLKSYFPDHCRVLKPKLSAPMLLQYPATTQCYGEFFCPQIYLGNLLANESMSKMTLKNVFQVAEIDLKYYNDLVNVSTTMEEWTRNLNTAKDEDRGGMFFQSESDPGFIAFKPDLSGYMQQLISAGGGSDDGDEDEDDGNVPQNSDPGPVPAAIWSFAQGTGVEMMNLYSQMRSGVQIVVSQGGFARKRKEPLLNTAVFYTVFFCLVQAIYPAAFVMYPATEKLRMVRSVQYANGVRRVPLWFAYGLFDFLFVLIISAATSVVMAFQVRWIGTTWIMLPVLVLYGLAAILQMYIVAHFVNGPLKSFLTAFGVNVVLCAIAGVAFGVGDSDGTSQNTDAKSLGITFGLFLIMPIGNVFKAMIVGFNIAHIRCQGSHQIASSSIYAYGGPILLLIVQILLLLGVFIFIEGDVSLFRKKSIDVPSDPETGIICTDEIEAERLRVEGNDSDLLRIVHLDKRFGSNNAVSDVTLGLPKGEVLALLGPNGAGKSTLVNLIQSDLSADSGHIFLCGEDSRTHNAQLHLGVCPQYDAMDMLSTRQHLVFYARIKGIENAEANVDHIMARLGLTPYGKMSATKLSGGNKRKLSLAIALIGTPRVLVLDEPTSAMDAVAKRSFWRIIQSVAPQHSVLLTTHSMEEADVLATRAAIISKRLLTVGTTQALRHKYSNLYHINLILRSAPLSSLEEMCAARDFVEHNVPGAKLERDMLGGQLRFTVPGTPSQASRTLKGKTSCYKELNVVRVINLLEENKERLGMECYSVAAATLENVFLSVVKANDVQEDDIAYQRGRKRAKARCGLF</sequence>
<keyword evidence="5" id="KW-0677">Repeat</keyword>
<feature type="transmembrane region" description="Helical" evidence="11">
    <location>
        <begin position="342"/>
        <end position="362"/>
    </location>
</feature>
<comment type="similarity">
    <text evidence="2">Belongs to the ABC transporter superfamily. ABCA family.</text>
</comment>
<dbReference type="GO" id="GO:0016887">
    <property type="term" value="F:ATP hydrolysis activity"/>
    <property type="evidence" value="ECO:0007669"/>
    <property type="project" value="InterPro"/>
</dbReference>
<dbReference type="PROSITE" id="PS00211">
    <property type="entry name" value="ABC_TRANSPORTER_1"/>
    <property type="match status" value="2"/>
</dbReference>
<keyword evidence="6" id="KW-0547">Nucleotide-binding</keyword>
<dbReference type="PANTHER" id="PTHR19229:SF36">
    <property type="entry name" value="ATP-BINDING CASSETTE SUB-FAMILY A MEMBER 2"/>
    <property type="match status" value="1"/>
</dbReference>
<dbReference type="GO" id="GO:0005524">
    <property type="term" value="F:ATP binding"/>
    <property type="evidence" value="ECO:0007669"/>
    <property type="project" value="UniProtKB-KW"/>
</dbReference>
<organism evidence="13 14">
    <name type="scientific">Akanthomyces muscarius</name>
    <name type="common">Entomopathogenic fungus</name>
    <name type="synonym">Lecanicillium muscarium</name>
    <dbReference type="NCBI Taxonomy" id="2231603"/>
    <lineage>
        <taxon>Eukaryota</taxon>
        <taxon>Fungi</taxon>
        <taxon>Dikarya</taxon>
        <taxon>Ascomycota</taxon>
        <taxon>Pezizomycotina</taxon>
        <taxon>Sordariomycetes</taxon>
        <taxon>Hypocreomycetidae</taxon>
        <taxon>Hypocreales</taxon>
        <taxon>Cordycipitaceae</taxon>
        <taxon>Akanthomyces</taxon>
    </lineage>
</organism>
<dbReference type="GeneID" id="80895565"/>
<dbReference type="InterPro" id="IPR017871">
    <property type="entry name" value="ABC_transporter-like_CS"/>
</dbReference>
<dbReference type="PROSITE" id="PS50893">
    <property type="entry name" value="ABC_TRANSPORTER_2"/>
    <property type="match status" value="2"/>
</dbReference>
<keyword evidence="14" id="KW-1185">Reference proteome</keyword>
<evidence type="ECO:0000256" key="11">
    <source>
        <dbReference type="SAM" id="Phobius"/>
    </source>
</evidence>
<feature type="transmembrane region" description="Helical" evidence="11">
    <location>
        <begin position="33"/>
        <end position="53"/>
    </location>
</feature>
<reference evidence="13" key="1">
    <citation type="journal article" date="2023" name="Access Microbiol">
        <title>De-novo genome assembly for Akanthomyces muscarius, a biocontrol agent of insect agricultural pests.</title>
        <authorList>
            <person name="Erdos Z."/>
            <person name="Studholme D.J."/>
            <person name="Raymond B."/>
            <person name="Sharma M."/>
        </authorList>
    </citation>
    <scope>NUCLEOTIDE SEQUENCE</scope>
    <source>
        <strain evidence="13">Ve6</strain>
    </source>
</reference>
<feature type="transmembrane region" description="Helical" evidence="11">
    <location>
        <begin position="374"/>
        <end position="397"/>
    </location>
</feature>
<protein>
    <recommendedName>
        <fullName evidence="12">ABC transporter domain-containing protein</fullName>
    </recommendedName>
</protein>
<dbReference type="Pfam" id="PF00005">
    <property type="entry name" value="ABC_tran"/>
    <property type="match status" value="2"/>
</dbReference>
<dbReference type="InterPro" id="IPR026082">
    <property type="entry name" value="ABCA"/>
</dbReference>
<evidence type="ECO:0000256" key="7">
    <source>
        <dbReference type="ARBA" id="ARBA00022840"/>
    </source>
</evidence>
<feature type="transmembrane region" description="Helical" evidence="11">
    <location>
        <begin position="1062"/>
        <end position="1087"/>
    </location>
</feature>
<evidence type="ECO:0000256" key="5">
    <source>
        <dbReference type="ARBA" id="ARBA00022737"/>
    </source>
</evidence>
<comment type="subcellular location">
    <subcellularLocation>
        <location evidence="1">Membrane</location>
        <topology evidence="1">Multi-pass membrane protein</topology>
    </subcellularLocation>
</comment>
<evidence type="ECO:0000256" key="4">
    <source>
        <dbReference type="ARBA" id="ARBA00022692"/>
    </source>
</evidence>
<evidence type="ECO:0000313" key="13">
    <source>
        <dbReference type="EMBL" id="KAJ4159508.1"/>
    </source>
</evidence>
<evidence type="ECO:0000313" key="14">
    <source>
        <dbReference type="Proteomes" id="UP001144673"/>
    </source>
</evidence>
<keyword evidence="4 11" id="KW-0812">Transmembrane</keyword>
<keyword evidence="9 11" id="KW-0472">Membrane</keyword>
<feature type="compositionally biased region" description="Acidic residues" evidence="10">
    <location>
        <begin position="951"/>
        <end position="960"/>
    </location>
</feature>
<dbReference type="InterPro" id="IPR003439">
    <property type="entry name" value="ABC_transporter-like_ATP-bd"/>
</dbReference>
<feature type="transmembrane region" description="Helical" evidence="11">
    <location>
        <begin position="1127"/>
        <end position="1147"/>
    </location>
</feature>
<feature type="transmembrane region" description="Helical" evidence="11">
    <location>
        <begin position="279"/>
        <end position="302"/>
    </location>
</feature>
<proteinExistence type="inferred from homology"/>
<dbReference type="Proteomes" id="UP001144673">
    <property type="component" value="Unassembled WGS sequence"/>
</dbReference>
<dbReference type="Pfam" id="PF12698">
    <property type="entry name" value="ABC2_membrane_3"/>
    <property type="match status" value="1"/>
</dbReference>
<name>A0A9W8UN59_AKAMU</name>
<evidence type="ECO:0000256" key="10">
    <source>
        <dbReference type="SAM" id="MobiDB-lite"/>
    </source>
</evidence>
<dbReference type="InterPro" id="IPR013525">
    <property type="entry name" value="ABC2_TM"/>
</dbReference>
<evidence type="ECO:0000256" key="8">
    <source>
        <dbReference type="ARBA" id="ARBA00022989"/>
    </source>
</evidence>
<feature type="region of interest" description="Disordered" evidence="10">
    <location>
        <begin position="947"/>
        <end position="970"/>
    </location>
</feature>
<dbReference type="PANTHER" id="PTHR19229">
    <property type="entry name" value="ATP-BINDING CASSETTE TRANSPORTER SUBFAMILY A ABCA"/>
    <property type="match status" value="1"/>
</dbReference>
<evidence type="ECO:0000256" key="1">
    <source>
        <dbReference type="ARBA" id="ARBA00004141"/>
    </source>
</evidence>
<comment type="caution">
    <text evidence="13">The sequence shown here is derived from an EMBL/GenBank/DDBJ whole genome shotgun (WGS) entry which is preliminary data.</text>
</comment>
<feature type="transmembrane region" description="Helical" evidence="11">
    <location>
        <begin position="1162"/>
        <end position="1182"/>
    </location>
</feature>
<evidence type="ECO:0000256" key="6">
    <source>
        <dbReference type="ARBA" id="ARBA00022741"/>
    </source>
</evidence>
<feature type="domain" description="ABC transporter" evidence="12">
    <location>
        <begin position="470"/>
        <end position="695"/>
    </location>
</feature>
<keyword evidence="3" id="KW-0813">Transport</keyword>
<dbReference type="SMART" id="SM00382">
    <property type="entry name" value="AAA"/>
    <property type="match status" value="2"/>
</dbReference>
<dbReference type="EMBL" id="JAJHUN010000005">
    <property type="protein sequence ID" value="KAJ4159508.1"/>
    <property type="molecule type" value="Genomic_DNA"/>
</dbReference>
<dbReference type="Gene3D" id="3.40.50.300">
    <property type="entry name" value="P-loop containing nucleotide triphosphate hydrolases"/>
    <property type="match status" value="2"/>
</dbReference>
<dbReference type="InterPro" id="IPR027417">
    <property type="entry name" value="P-loop_NTPase"/>
</dbReference>
<dbReference type="GO" id="GO:0140359">
    <property type="term" value="F:ABC-type transporter activity"/>
    <property type="evidence" value="ECO:0007669"/>
    <property type="project" value="InterPro"/>
</dbReference>
<feature type="transmembrane region" description="Helical" evidence="11">
    <location>
        <begin position="1093"/>
        <end position="1115"/>
    </location>
</feature>
<keyword evidence="7" id="KW-0067">ATP-binding</keyword>
<dbReference type="KEGG" id="amus:LMH87_008406"/>
<accession>A0A9W8UN59</accession>
<dbReference type="RefSeq" id="XP_056057507.1">
    <property type="nucleotide sequence ID" value="XM_056198017.1"/>
</dbReference>
<feature type="transmembrane region" description="Helical" evidence="11">
    <location>
        <begin position="226"/>
        <end position="251"/>
    </location>
</feature>
<feature type="transmembrane region" description="Helical" evidence="11">
    <location>
        <begin position="314"/>
        <end position="336"/>
    </location>
</feature>
<keyword evidence="8 11" id="KW-1133">Transmembrane helix</keyword>
<evidence type="ECO:0000256" key="9">
    <source>
        <dbReference type="ARBA" id="ARBA00023136"/>
    </source>
</evidence>
<dbReference type="SUPFAM" id="SSF52540">
    <property type="entry name" value="P-loop containing nucleoside triphosphate hydrolases"/>
    <property type="match status" value="2"/>
</dbReference>
<feature type="transmembrane region" description="Helical" evidence="11">
    <location>
        <begin position="802"/>
        <end position="823"/>
    </location>
</feature>